<dbReference type="GO" id="GO:0004722">
    <property type="term" value="F:protein serine/threonine phosphatase activity"/>
    <property type="evidence" value="ECO:0007669"/>
    <property type="project" value="UniProtKB-EC"/>
</dbReference>
<dbReference type="EMBL" id="FUEG01000024">
    <property type="protein sequence ID" value="SJL14587.1"/>
    <property type="molecule type" value="Genomic_DNA"/>
</dbReference>
<dbReference type="FunFam" id="3.60.21.10:FF:000005">
    <property type="entry name" value="Serine/threonine-protein phosphatase"/>
    <property type="match status" value="1"/>
</dbReference>
<feature type="transmembrane region" description="Helical" evidence="15">
    <location>
        <begin position="550"/>
        <end position="572"/>
    </location>
</feature>
<keyword evidence="8" id="KW-0904">Protein phosphatase</keyword>
<dbReference type="Gene3D" id="1.20.120.1780">
    <property type="entry name" value="UbiA prenyltransferase"/>
    <property type="match status" value="1"/>
</dbReference>
<dbReference type="Gene3D" id="3.60.21.10">
    <property type="match status" value="1"/>
</dbReference>
<evidence type="ECO:0000256" key="12">
    <source>
        <dbReference type="ARBA" id="ARBA00047761"/>
    </source>
</evidence>
<gene>
    <name evidence="17" type="ORF">ARMOST_18050</name>
</gene>
<feature type="transmembrane region" description="Helical" evidence="15">
    <location>
        <begin position="484"/>
        <end position="505"/>
    </location>
</feature>
<keyword evidence="6" id="KW-0479">Metal-binding</keyword>
<comment type="catalytic activity">
    <reaction evidence="12">
        <text>O-phospho-L-seryl-[protein] + H2O = L-seryl-[protein] + phosphate</text>
        <dbReference type="Rhea" id="RHEA:20629"/>
        <dbReference type="Rhea" id="RHEA-COMP:9863"/>
        <dbReference type="Rhea" id="RHEA-COMP:11604"/>
        <dbReference type="ChEBI" id="CHEBI:15377"/>
        <dbReference type="ChEBI" id="CHEBI:29999"/>
        <dbReference type="ChEBI" id="CHEBI:43474"/>
        <dbReference type="ChEBI" id="CHEBI:83421"/>
        <dbReference type="EC" id="3.1.3.16"/>
    </reaction>
</comment>
<keyword evidence="11" id="KW-0464">Manganese</keyword>
<evidence type="ECO:0000256" key="15">
    <source>
        <dbReference type="SAM" id="Phobius"/>
    </source>
</evidence>
<dbReference type="PANTHER" id="PTHR45619">
    <property type="entry name" value="SERINE/THREONINE-PROTEIN PHOSPHATASE PP2A-RELATED"/>
    <property type="match status" value="1"/>
</dbReference>
<evidence type="ECO:0000313" key="18">
    <source>
        <dbReference type="Proteomes" id="UP000219338"/>
    </source>
</evidence>
<keyword evidence="18" id="KW-1185">Reference proteome</keyword>
<dbReference type="EC" id="3.1.3.16" evidence="14"/>
<evidence type="ECO:0000256" key="10">
    <source>
        <dbReference type="ARBA" id="ARBA00023136"/>
    </source>
</evidence>
<proteinExistence type="inferred from homology"/>
<keyword evidence="5 15" id="KW-0812">Transmembrane</keyword>
<organism evidence="17 18">
    <name type="scientific">Armillaria ostoyae</name>
    <name type="common">Armillaria root rot fungus</name>
    <dbReference type="NCBI Taxonomy" id="47428"/>
    <lineage>
        <taxon>Eukaryota</taxon>
        <taxon>Fungi</taxon>
        <taxon>Dikarya</taxon>
        <taxon>Basidiomycota</taxon>
        <taxon>Agaricomycotina</taxon>
        <taxon>Agaricomycetes</taxon>
        <taxon>Agaricomycetidae</taxon>
        <taxon>Agaricales</taxon>
        <taxon>Marasmiineae</taxon>
        <taxon>Physalacriaceae</taxon>
        <taxon>Armillaria</taxon>
    </lineage>
</organism>
<dbReference type="SUPFAM" id="SSF56300">
    <property type="entry name" value="Metallo-dependent phosphatases"/>
    <property type="match status" value="1"/>
</dbReference>
<dbReference type="SMART" id="SM00156">
    <property type="entry name" value="PP2Ac"/>
    <property type="match status" value="1"/>
</dbReference>
<reference evidence="18" key="1">
    <citation type="journal article" date="2017" name="Nat. Ecol. Evol.">
        <title>Genome expansion and lineage-specific genetic innovations in the forest pathogenic fungi Armillaria.</title>
        <authorList>
            <person name="Sipos G."/>
            <person name="Prasanna A.N."/>
            <person name="Walter M.C."/>
            <person name="O'Connor E."/>
            <person name="Balint B."/>
            <person name="Krizsan K."/>
            <person name="Kiss B."/>
            <person name="Hess J."/>
            <person name="Varga T."/>
            <person name="Slot J."/>
            <person name="Riley R."/>
            <person name="Boka B."/>
            <person name="Rigling D."/>
            <person name="Barry K."/>
            <person name="Lee J."/>
            <person name="Mihaltcheva S."/>
            <person name="LaButti K."/>
            <person name="Lipzen A."/>
            <person name="Waldron R."/>
            <person name="Moloney N.M."/>
            <person name="Sperisen C."/>
            <person name="Kredics L."/>
            <person name="Vagvoelgyi C."/>
            <person name="Patrignani A."/>
            <person name="Fitzpatrick D."/>
            <person name="Nagy I."/>
            <person name="Doyle S."/>
            <person name="Anderson J.B."/>
            <person name="Grigoriev I.V."/>
            <person name="Gueldener U."/>
            <person name="Muensterkoetter M."/>
            <person name="Nagy L.G."/>
        </authorList>
    </citation>
    <scope>NUCLEOTIDE SEQUENCE [LARGE SCALE GENOMIC DNA]</scope>
    <source>
        <strain evidence="18">C18/9</strain>
    </source>
</reference>
<evidence type="ECO:0000256" key="3">
    <source>
        <dbReference type="ARBA" id="ARBA00005985"/>
    </source>
</evidence>
<comment type="subcellular location">
    <subcellularLocation>
        <location evidence="2">Membrane</location>
        <topology evidence="2">Multi-pass membrane protein</topology>
    </subcellularLocation>
</comment>
<comment type="similarity">
    <text evidence="14">Belongs to the PPP phosphatase family.</text>
</comment>
<dbReference type="PROSITE" id="PS00125">
    <property type="entry name" value="SER_THR_PHOSPHATASE"/>
    <property type="match status" value="1"/>
</dbReference>
<dbReference type="InterPro" id="IPR029052">
    <property type="entry name" value="Metallo-depent_PP-like"/>
</dbReference>
<evidence type="ECO:0000256" key="4">
    <source>
        <dbReference type="ARBA" id="ARBA00022679"/>
    </source>
</evidence>
<dbReference type="InterPro" id="IPR039653">
    <property type="entry name" value="Prenyltransferase"/>
</dbReference>
<feature type="transmembrane region" description="Helical" evidence="15">
    <location>
        <begin position="584"/>
        <end position="603"/>
    </location>
</feature>
<feature type="transmembrane region" description="Helical" evidence="15">
    <location>
        <begin position="511"/>
        <end position="529"/>
    </location>
</feature>
<evidence type="ECO:0000256" key="14">
    <source>
        <dbReference type="RuleBase" id="RU004273"/>
    </source>
</evidence>
<evidence type="ECO:0000256" key="7">
    <source>
        <dbReference type="ARBA" id="ARBA00022801"/>
    </source>
</evidence>
<evidence type="ECO:0000256" key="2">
    <source>
        <dbReference type="ARBA" id="ARBA00004141"/>
    </source>
</evidence>
<evidence type="ECO:0000259" key="16">
    <source>
        <dbReference type="PROSITE" id="PS00125"/>
    </source>
</evidence>
<keyword evidence="4" id="KW-0808">Transferase</keyword>
<evidence type="ECO:0000256" key="13">
    <source>
        <dbReference type="ARBA" id="ARBA00048336"/>
    </source>
</evidence>
<dbReference type="Proteomes" id="UP000219338">
    <property type="component" value="Unassembled WGS sequence"/>
</dbReference>
<evidence type="ECO:0000256" key="8">
    <source>
        <dbReference type="ARBA" id="ARBA00022912"/>
    </source>
</evidence>
<keyword evidence="10 15" id="KW-0472">Membrane</keyword>
<dbReference type="GO" id="GO:0016765">
    <property type="term" value="F:transferase activity, transferring alkyl or aryl (other than methyl) groups"/>
    <property type="evidence" value="ECO:0007669"/>
    <property type="project" value="InterPro"/>
</dbReference>
<dbReference type="InterPro" id="IPR044878">
    <property type="entry name" value="UbiA_sf"/>
</dbReference>
<dbReference type="Gene3D" id="1.10.357.140">
    <property type="entry name" value="UbiA prenyltransferase"/>
    <property type="match status" value="1"/>
</dbReference>
<evidence type="ECO:0000256" key="1">
    <source>
        <dbReference type="ARBA" id="ARBA00001946"/>
    </source>
</evidence>
<dbReference type="InterPro" id="IPR004843">
    <property type="entry name" value="Calcineurin-like_PHP"/>
</dbReference>
<comment type="cofactor">
    <cofactor evidence="1">
        <name>Mg(2+)</name>
        <dbReference type="ChEBI" id="CHEBI:18420"/>
    </cofactor>
</comment>
<dbReference type="STRING" id="47428.A0A284S0S3"/>
<protein>
    <recommendedName>
        <fullName evidence="14">Serine/threonine-protein phosphatase</fullName>
        <ecNumber evidence="14">3.1.3.16</ecNumber>
    </recommendedName>
</protein>
<dbReference type="OrthoDB" id="18170at2759"/>
<keyword evidence="9 15" id="KW-1133">Transmembrane helix</keyword>
<accession>A0A284S0S3</accession>
<dbReference type="CDD" id="cd07415">
    <property type="entry name" value="MPP_PP2A_PP4_PP6"/>
    <property type="match status" value="1"/>
</dbReference>
<dbReference type="PRINTS" id="PR00114">
    <property type="entry name" value="STPHPHTASE"/>
</dbReference>
<sequence>MPSDLDSQIAQLSRCEPISEVQVKTLCIKAREILIEEGNVQVVDSPVTICGDIHGQFFDLMELFTVGGWCPDTNYLFMGDFVDRGFYSVETFLLLLALKVRYPDRITLIRGNHESRQITQVYGFYDECQRKYGSSNVWRWCCEVFDYLALGAIVDGRVFCVHGGLSPSLASIDQIRAIERKQEVPHEGPMCDLLWSDPDDTITGWGLSPRGAGFLFGADITKNFAHHNALDLIARAHQLAMEGYKLMFDRMIVTVWSAPNYCYRCGNVASILELDEHLGQEYKVFNHAPMKLSWKDEVSIYPPMAFPARMTALPFSHEKPRVAIDPRGSSIFSSLLTFLAPPTRIEIQACWELCRLQNGMGCATVFLPVAWSLAMVYHAYPELSGIDVLHRATLYFFLCIGIKSLIMTIDDILDYDIDVHVERTKYRAIPRGAIGIERAWLFFALQVIVGVYLANIFLSLDALHISMTVWPLYVLYPTCKRWMYFAPIPLGLMFNIGIFMGWADLTPNGHIPWATLTAAYVGAILWTITYETVYQHLDKLDDAKIGMKSLAMFCGEYTIPVCATTAIGFASLMSYGGYLNGQGLSFYLAVAVSGSILLKELLSTNIDDPRQCMKFFLHTPMIGNIVLGGLVLDAVLQRAVVGIPL</sequence>
<evidence type="ECO:0000313" key="17">
    <source>
        <dbReference type="EMBL" id="SJL14587.1"/>
    </source>
</evidence>
<dbReference type="GO" id="GO:0016020">
    <property type="term" value="C:membrane"/>
    <property type="evidence" value="ECO:0007669"/>
    <property type="project" value="UniProtKB-SubCell"/>
</dbReference>
<feature type="transmembrane region" description="Helical" evidence="15">
    <location>
        <begin position="440"/>
        <end position="463"/>
    </location>
</feature>
<feature type="transmembrane region" description="Helical" evidence="15">
    <location>
        <begin position="615"/>
        <end position="636"/>
    </location>
</feature>
<evidence type="ECO:0000256" key="11">
    <source>
        <dbReference type="ARBA" id="ARBA00023211"/>
    </source>
</evidence>
<dbReference type="InterPro" id="IPR047129">
    <property type="entry name" value="PPA2-like"/>
</dbReference>
<dbReference type="InterPro" id="IPR000537">
    <property type="entry name" value="UbiA_prenyltransferase"/>
</dbReference>
<evidence type="ECO:0000256" key="9">
    <source>
        <dbReference type="ARBA" id="ARBA00022989"/>
    </source>
</evidence>
<dbReference type="InterPro" id="IPR006186">
    <property type="entry name" value="Ser/Thr-sp_prot-phosphatase"/>
</dbReference>
<feature type="domain" description="Serine/threonine specific protein phosphatases" evidence="16">
    <location>
        <begin position="109"/>
        <end position="114"/>
    </location>
</feature>
<dbReference type="Pfam" id="PF01040">
    <property type="entry name" value="UbiA"/>
    <property type="match status" value="1"/>
</dbReference>
<dbReference type="CDD" id="cd13959">
    <property type="entry name" value="PT_UbiA_COQ2"/>
    <property type="match status" value="1"/>
</dbReference>
<dbReference type="AlphaFoldDB" id="A0A284S0S3"/>
<comment type="catalytic activity">
    <reaction evidence="13 14">
        <text>O-phospho-L-threonyl-[protein] + H2O = L-threonyl-[protein] + phosphate</text>
        <dbReference type="Rhea" id="RHEA:47004"/>
        <dbReference type="Rhea" id="RHEA-COMP:11060"/>
        <dbReference type="Rhea" id="RHEA-COMP:11605"/>
        <dbReference type="ChEBI" id="CHEBI:15377"/>
        <dbReference type="ChEBI" id="CHEBI:30013"/>
        <dbReference type="ChEBI" id="CHEBI:43474"/>
        <dbReference type="ChEBI" id="CHEBI:61977"/>
        <dbReference type="EC" id="3.1.3.16"/>
    </reaction>
</comment>
<dbReference type="FunFam" id="1.20.120.1780:FF:000001">
    <property type="entry name" value="4-hydroxybenzoate octaprenyltransferase"/>
    <property type="match status" value="1"/>
</dbReference>
<dbReference type="Pfam" id="PF00149">
    <property type="entry name" value="Metallophos"/>
    <property type="match status" value="1"/>
</dbReference>
<keyword evidence="7 14" id="KW-0378">Hydrolase</keyword>
<name>A0A284S0S3_ARMOS</name>
<evidence type="ECO:0000256" key="5">
    <source>
        <dbReference type="ARBA" id="ARBA00022692"/>
    </source>
</evidence>
<evidence type="ECO:0000256" key="6">
    <source>
        <dbReference type="ARBA" id="ARBA00022723"/>
    </source>
</evidence>
<comment type="similarity">
    <text evidence="3">Belongs to the UbiA prenyltransferase family.</text>
</comment>
<dbReference type="GO" id="GO:0046872">
    <property type="term" value="F:metal ion binding"/>
    <property type="evidence" value="ECO:0007669"/>
    <property type="project" value="UniProtKB-KW"/>
</dbReference>